<evidence type="ECO:0000313" key="2">
    <source>
        <dbReference type="EMBL" id="MDQ0437650.1"/>
    </source>
</evidence>
<gene>
    <name evidence="2" type="ORF">QO014_002035</name>
</gene>
<organism evidence="2 3">
    <name type="scientific">Kaistia dalseonensis</name>
    <dbReference type="NCBI Taxonomy" id="410840"/>
    <lineage>
        <taxon>Bacteria</taxon>
        <taxon>Pseudomonadati</taxon>
        <taxon>Pseudomonadota</taxon>
        <taxon>Alphaproteobacteria</taxon>
        <taxon>Hyphomicrobiales</taxon>
        <taxon>Kaistiaceae</taxon>
        <taxon>Kaistia</taxon>
    </lineage>
</organism>
<dbReference type="PANTHER" id="PTHR30535:SF4">
    <property type="entry name" value="HEMIN-BINDING PERIPLASMIC PROTEIN HMUT"/>
    <property type="match status" value="1"/>
</dbReference>
<dbReference type="SUPFAM" id="SSF53807">
    <property type="entry name" value="Helical backbone' metal receptor"/>
    <property type="match status" value="1"/>
</dbReference>
<dbReference type="PROSITE" id="PS50983">
    <property type="entry name" value="FE_B12_PBP"/>
    <property type="match status" value="1"/>
</dbReference>
<proteinExistence type="predicted"/>
<name>A0ABU0H788_9HYPH</name>
<evidence type="ECO:0000259" key="1">
    <source>
        <dbReference type="PROSITE" id="PS50983"/>
    </source>
</evidence>
<dbReference type="Proteomes" id="UP001241603">
    <property type="component" value="Unassembled WGS sequence"/>
</dbReference>
<dbReference type="InterPro" id="IPR002491">
    <property type="entry name" value="ABC_transptr_periplasmic_BD"/>
</dbReference>
<dbReference type="RefSeq" id="WP_266348555.1">
    <property type="nucleotide sequence ID" value="NZ_JAPKNG010000002.1"/>
</dbReference>
<dbReference type="PANTHER" id="PTHR30535">
    <property type="entry name" value="VITAMIN B12-BINDING PROTEIN"/>
    <property type="match status" value="1"/>
</dbReference>
<reference evidence="2 3" key="1">
    <citation type="submission" date="2023-07" db="EMBL/GenBank/DDBJ databases">
        <title>Genomic Encyclopedia of Type Strains, Phase IV (KMG-IV): sequencing the most valuable type-strain genomes for metagenomic binning, comparative biology and taxonomic classification.</title>
        <authorList>
            <person name="Goeker M."/>
        </authorList>
    </citation>
    <scope>NUCLEOTIDE SEQUENCE [LARGE SCALE GENOMIC DNA]</scope>
    <source>
        <strain evidence="2 3">B6-8</strain>
    </source>
</reference>
<sequence>MLAQQHLHFGMPYPFELLMRRRSQIALGLAFAVAITLGAIAQSSAAERTIRDGAGREVTVGDAKRIVSIGGAVTEIIYALGAGDRVIARDSTSFYPAEVTQKPDVGYMRALSAEGVLSVKPDLIIAVDGAGPKEAIELLEAAAVPMVVVPEHYSAAGIVEKVTLVADVLGEQEKGKALATRIESQFATLDAALAKIPADQRKKAVFLMSLASDKPLAAGSGTAGNAIIGLAGAINPMAGIPGYKPASDEALAAAQPASIIMMNRPGADAPDADKIFAVPALAATPAAASKALIVMDGLYLLGFGPRTADAARDLAHQIYPSLTLPESSAAK</sequence>
<feature type="domain" description="Fe/B12 periplasmic-binding" evidence="1">
    <location>
        <begin position="65"/>
        <end position="322"/>
    </location>
</feature>
<dbReference type="InterPro" id="IPR050902">
    <property type="entry name" value="ABC_Transporter_SBP"/>
</dbReference>
<dbReference type="EMBL" id="JAUSVO010000002">
    <property type="protein sequence ID" value="MDQ0437650.1"/>
    <property type="molecule type" value="Genomic_DNA"/>
</dbReference>
<keyword evidence="3" id="KW-1185">Reference proteome</keyword>
<accession>A0ABU0H788</accession>
<protein>
    <submittedName>
        <fullName evidence="2">Iron complex transport system substrate-binding protein</fullName>
    </submittedName>
</protein>
<comment type="caution">
    <text evidence="2">The sequence shown here is derived from an EMBL/GenBank/DDBJ whole genome shotgun (WGS) entry which is preliminary data.</text>
</comment>
<dbReference type="Gene3D" id="3.40.50.1980">
    <property type="entry name" value="Nitrogenase molybdenum iron protein domain"/>
    <property type="match status" value="2"/>
</dbReference>
<dbReference type="Pfam" id="PF01497">
    <property type="entry name" value="Peripla_BP_2"/>
    <property type="match status" value="1"/>
</dbReference>
<evidence type="ECO:0000313" key="3">
    <source>
        <dbReference type="Proteomes" id="UP001241603"/>
    </source>
</evidence>